<keyword evidence="2" id="KW-1185">Reference proteome</keyword>
<evidence type="ECO:0000313" key="1">
    <source>
        <dbReference type="EMBL" id="MFC4518378.1"/>
    </source>
</evidence>
<sequence>MPTEEKPQTVKHWRDCMDVYDFLEQVRLRPGMWLPGGSLRHLQAILIGYQIAATVHSVDDPCDFWHGGAFSQWLGKHLDGSSTLGWAADIERNTPAGSTPVEEFFRLLDAYRRDTAPNVATSQLPG</sequence>
<comment type="caution">
    <text evidence="1">The sequence shown here is derived from an EMBL/GenBank/DDBJ whole genome shotgun (WGS) entry which is preliminary data.</text>
</comment>
<protein>
    <submittedName>
        <fullName evidence="1">Uncharacterized protein</fullName>
    </submittedName>
</protein>
<organism evidence="1 2">
    <name type="scientific">Streptomyces ehimensis</name>
    <dbReference type="NCBI Taxonomy" id="68195"/>
    <lineage>
        <taxon>Bacteria</taxon>
        <taxon>Bacillati</taxon>
        <taxon>Actinomycetota</taxon>
        <taxon>Actinomycetes</taxon>
        <taxon>Kitasatosporales</taxon>
        <taxon>Streptomycetaceae</taxon>
        <taxon>Streptomyces</taxon>
    </lineage>
</organism>
<reference evidence="2" key="1">
    <citation type="journal article" date="2019" name="Int. J. Syst. Evol. Microbiol.">
        <title>The Global Catalogue of Microorganisms (GCM) 10K type strain sequencing project: providing services to taxonomists for standard genome sequencing and annotation.</title>
        <authorList>
            <consortium name="The Broad Institute Genomics Platform"/>
            <consortium name="The Broad Institute Genome Sequencing Center for Infectious Disease"/>
            <person name="Wu L."/>
            <person name="Ma J."/>
        </authorList>
    </citation>
    <scope>NUCLEOTIDE SEQUENCE [LARGE SCALE GENOMIC DNA]</scope>
    <source>
        <strain evidence="2">CECT 8064</strain>
    </source>
</reference>
<dbReference type="Proteomes" id="UP001595990">
    <property type="component" value="Unassembled WGS sequence"/>
</dbReference>
<evidence type="ECO:0000313" key="2">
    <source>
        <dbReference type="Proteomes" id="UP001595990"/>
    </source>
</evidence>
<proteinExistence type="predicted"/>
<accession>A0ABV9BWG4</accession>
<dbReference type="EMBL" id="JBHSFS010000053">
    <property type="protein sequence ID" value="MFC4518378.1"/>
    <property type="molecule type" value="Genomic_DNA"/>
</dbReference>
<gene>
    <name evidence="1" type="ORF">ACFPEN_36705</name>
</gene>
<dbReference type="RefSeq" id="WP_417924615.1">
    <property type="nucleotide sequence ID" value="NZ_JBHSFS010000053.1"/>
</dbReference>
<name>A0ABV9BWG4_9ACTN</name>